<feature type="coiled-coil region" evidence="1">
    <location>
        <begin position="3"/>
        <end position="78"/>
    </location>
</feature>
<gene>
    <name evidence="3" type="ORF">SAMN02746068_00481</name>
</gene>
<protein>
    <submittedName>
        <fullName evidence="3">Phage Mu protein F like protein</fullName>
    </submittedName>
</protein>
<proteinExistence type="predicted"/>
<dbReference type="Pfam" id="PF04233">
    <property type="entry name" value="Phage_Mu_F"/>
    <property type="match status" value="1"/>
</dbReference>
<evidence type="ECO:0000313" key="3">
    <source>
        <dbReference type="EMBL" id="SFZ71753.1"/>
    </source>
</evidence>
<name>A0A1K2H6X3_9LACT</name>
<keyword evidence="1" id="KW-0175">Coiled coil</keyword>
<dbReference type="Proteomes" id="UP000185655">
    <property type="component" value="Unassembled WGS sequence"/>
</dbReference>
<dbReference type="EMBL" id="FPKS01000002">
    <property type="protein sequence ID" value="SFZ71753.1"/>
    <property type="molecule type" value="Genomic_DNA"/>
</dbReference>
<feature type="domain" description="Phage head morphogenesis" evidence="2">
    <location>
        <begin position="146"/>
        <end position="267"/>
    </location>
</feature>
<evidence type="ECO:0000313" key="4">
    <source>
        <dbReference type="Proteomes" id="UP000185655"/>
    </source>
</evidence>
<dbReference type="AlphaFoldDB" id="A0A1K2H6X3"/>
<dbReference type="InterPro" id="IPR006528">
    <property type="entry name" value="Phage_head_morphogenesis_dom"/>
</dbReference>
<evidence type="ECO:0000256" key="1">
    <source>
        <dbReference type="SAM" id="Coils"/>
    </source>
</evidence>
<sequence length="569" mass="64529">MIVNKYQSEIEKLLQKSEQDLSKELLKAYQSVYNEVNDQVRQLVEDTEKLNFSQKMQAERLKLIKQQLQINIDELQSVNNRKIYSYLDTVGRTGYNELFYEFEQTIGIPISFSMLDTKTIETIIQTPVAGRKLSTRLQGNVTKLKQSINQELTRGFAKGLGYDKMAQRISNVGDSKYRRAMTIARTEGGRVSAITRQKSQDDITAKGVEIQKQWSAALDMKTRSDHAQLDGTTIPIKEYFKVSGYKALQPHMFGEASEDCNCRCRTISVIKGYEHKLRRDNETHEVGAYQNYQEWLDGKENVVNSSKKAYTGIKDIEAIKGYMSSIDFSSASHTDITALGSLVNSKFDVSSKLGDKAALKKIFSNFREIGGAVPKDGWAKGSAKDSKSRLAEAFSFYPKEWAEYAHANGKTIYSKNVERGFFSDVGLKGRTWRSGIVDNGVSIMLSKNSNTVSFHEIGHYVEHFNPDALRLSKEFLAYRTKGEQEEPIKNMLYWYGVNEKTKKDNFITPYIGKTYSNATEILSVGLESLFEPGKGQLFSQTSRRSEVVMKKISDDTEYLNFIIGMILKG</sequence>
<evidence type="ECO:0000259" key="2">
    <source>
        <dbReference type="Pfam" id="PF04233"/>
    </source>
</evidence>
<reference evidence="3 4" key="1">
    <citation type="submission" date="2016-11" db="EMBL/GenBank/DDBJ databases">
        <authorList>
            <person name="Jaros S."/>
            <person name="Januszkiewicz K."/>
            <person name="Wedrychowicz H."/>
        </authorList>
    </citation>
    <scope>NUCLEOTIDE SEQUENCE [LARGE SCALE GENOMIC DNA]</scope>
    <source>
        <strain evidence="3 4">DSM 22330</strain>
    </source>
</reference>
<accession>A0A1K2H6X3</accession>
<dbReference type="STRING" id="1122154.SAMN02746068_00481"/>
<organism evidence="3 4">
    <name type="scientific">Pseudolactococcus chungangensis CAU 28 = DSM 22330</name>
    <dbReference type="NCBI Taxonomy" id="1122154"/>
    <lineage>
        <taxon>Bacteria</taxon>
        <taxon>Bacillati</taxon>
        <taxon>Bacillota</taxon>
        <taxon>Bacilli</taxon>
        <taxon>Lactobacillales</taxon>
        <taxon>Streptococcaceae</taxon>
        <taxon>Pseudolactococcus</taxon>
    </lineage>
</organism>